<evidence type="ECO:0000313" key="4">
    <source>
        <dbReference type="EMBL" id="EDY22431.1"/>
    </source>
</evidence>
<dbReference type="RefSeq" id="WP_006977883.1">
    <property type="nucleotide sequence ID" value="NZ_ABVL01000001.1"/>
</dbReference>
<dbReference type="eggNOG" id="COG2382">
    <property type="taxonomic scope" value="Bacteria"/>
</dbReference>
<dbReference type="AlphaFoldDB" id="B4CV43"/>
<gene>
    <name evidence="4" type="ORF">CfE428DRAFT_0556</name>
</gene>
<dbReference type="InterPro" id="IPR050583">
    <property type="entry name" value="Mycobacterial_A85_antigen"/>
</dbReference>
<comment type="caution">
    <text evidence="4">The sequence shown here is derived from an EMBL/GenBank/DDBJ whole genome shotgun (WGS) entry which is preliminary data.</text>
</comment>
<name>B4CV43_9BACT</name>
<protein>
    <submittedName>
        <fullName evidence="4">SMP-30/Gluconolaconase/LRE domain protein</fullName>
    </submittedName>
</protein>
<dbReference type="Pfam" id="PF08450">
    <property type="entry name" value="SGL"/>
    <property type="match status" value="1"/>
</dbReference>
<dbReference type="eggNOG" id="COG3386">
    <property type="taxonomic scope" value="Bacteria"/>
</dbReference>
<keyword evidence="2" id="KW-0732">Signal</keyword>
<evidence type="ECO:0000256" key="1">
    <source>
        <dbReference type="SAM" id="MobiDB-lite"/>
    </source>
</evidence>
<evidence type="ECO:0000313" key="5">
    <source>
        <dbReference type="Proteomes" id="UP000005824"/>
    </source>
</evidence>
<organism evidence="4 5">
    <name type="scientific">Chthoniobacter flavus Ellin428</name>
    <dbReference type="NCBI Taxonomy" id="497964"/>
    <lineage>
        <taxon>Bacteria</taxon>
        <taxon>Pseudomonadati</taxon>
        <taxon>Verrucomicrobiota</taxon>
        <taxon>Spartobacteria</taxon>
        <taxon>Chthoniobacterales</taxon>
        <taxon>Chthoniobacteraceae</taxon>
        <taxon>Chthoniobacter</taxon>
    </lineage>
</organism>
<dbReference type="SUPFAM" id="SSF53474">
    <property type="entry name" value="alpha/beta-Hydrolases"/>
    <property type="match status" value="1"/>
</dbReference>
<feature type="signal peptide" evidence="2">
    <location>
        <begin position="1"/>
        <end position="16"/>
    </location>
</feature>
<dbReference type="InterPro" id="IPR013658">
    <property type="entry name" value="SGL"/>
</dbReference>
<feature type="compositionally biased region" description="Basic and acidic residues" evidence="1">
    <location>
        <begin position="489"/>
        <end position="499"/>
    </location>
</feature>
<reference evidence="4 5" key="1">
    <citation type="journal article" date="2011" name="J. Bacteriol.">
        <title>Genome sequence of Chthoniobacter flavus Ellin428, an aerobic heterotrophic soil bacterium.</title>
        <authorList>
            <person name="Kant R."/>
            <person name="van Passel M.W."/>
            <person name="Palva A."/>
            <person name="Lucas S."/>
            <person name="Lapidus A."/>
            <person name="Glavina Del Rio T."/>
            <person name="Dalin E."/>
            <person name="Tice H."/>
            <person name="Bruce D."/>
            <person name="Goodwin L."/>
            <person name="Pitluck S."/>
            <person name="Larimer F.W."/>
            <person name="Land M.L."/>
            <person name="Hauser L."/>
            <person name="Sangwan P."/>
            <person name="de Vos W.M."/>
            <person name="Janssen P.H."/>
            <person name="Smidt H."/>
        </authorList>
    </citation>
    <scope>NUCLEOTIDE SEQUENCE [LARGE SCALE GENOMIC DNA]</scope>
    <source>
        <strain evidence="4 5">Ellin428</strain>
    </source>
</reference>
<dbReference type="PANTHER" id="PTHR48098:SF3">
    <property type="entry name" value="IRON(III) ENTEROBACTIN ESTERASE"/>
    <property type="match status" value="1"/>
</dbReference>
<dbReference type="InterPro" id="IPR000801">
    <property type="entry name" value="Esterase-like"/>
</dbReference>
<dbReference type="InterPro" id="IPR029058">
    <property type="entry name" value="AB_hydrolase_fold"/>
</dbReference>
<dbReference type="Gene3D" id="3.40.50.1820">
    <property type="entry name" value="alpha/beta hydrolase"/>
    <property type="match status" value="1"/>
</dbReference>
<feature type="chain" id="PRO_5002802132" evidence="2">
    <location>
        <begin position="17"/>
        <end position="590"/>
    </location>
</feature>
<feature type="region of interest" description="Disordered" evidence="1">
    <location>
        <begin position="489"/>
        <end position="511"/>
    </location>
</feature>
<dbReference type="PANTHER" id="PTHR48098">
    <property type="entry name" value="ENTEROCHELIN ESTERASE-RELATED"/>
    <property type="match status" value="1"/>
</dbReference>
<evidence type="ECO:0000256" key="2">
    <source>
        <dbReference type="SAM" id="SignalP"/>
    </source>
</evidence>
<dbReference type="SUPFAM" id="SSF63829">
    <property type="entry name" value="Calcium-dependent phosphotriesterase"/>
    <property type="match status" value="1"/>
</dbReference>
<dbReference type="Proteomes" id="UP000005824">
    <property type="component" value="Unassembled WGS sequence"/>
</dbReference>
<dbReference type="InterPro" id="IPR011042">
    <property type="entry name" value="6-blade_b-propeller_TolB-like"/>
</dbReference>
<proteinExistence type="predicted"/>
<dbReference type="InParanoid" id="B4CV43"/>
<evidence type="ECO:0000259" key="3">
    <source>
        <dbReference type="Pfam" id="PF08450"/>
    </source>
</evidence>
<sequence length="590" mass="65558" precursor="true">MRFLLPLLLSATLAFAADDFVESSLHRENPNVPHGTVTKMPPWESKIFAGTTREWSIYVPAQYKPENPAAVMVFFDGHDYVNVKGHWRVPIVFDNLIASGEMPVTIAIFIDPGSDKSKEMPKSAWKNSNRSLEYDSLGDRNAKFLTEEILPEVEKTYKISPDPEMHAVCGESSGGIASFTVAWEHPENFRKVLSTIGSFTNIRGGNAYPSLIRKTEHKPIRVYQQDSGGDLDNEFGNWPLANQQMHAALKYMGYDCRFDFVEGYGHNSNYGGSVFPEALKWLWRKETAKPEIITKGDLGGDMTLHRLLIDGEDWKLVADGMKFVDGPCTDVDGNFYFSDLKEPAIYKIAVDGTKTKLIDDIGSGLKWGPDGKLYACQGAKKRLVSYDLKQNPPAMEVIAEDVNPNDLVVTYKGDIYFTETGKHQVTRIAAKTHEKSAADVGITGPNGITLSPDQGTLAVSDYAGEYVWTFRVEPDGKLTAKEPYMTMRRPIDPKGEFNRAEPPPYKKAAGGDGMATDMQGRYYVATALGVQVFDPTGRLCGVLPKPQVDKPLTSVMLSGANREYLYIMNGDKIFRRKVQAVGAVFYQAPH</sequence>
<dbReference type="Gene3D" id="2.120.10.30">
    <property type="entry name" value="TolB, C-terminal domain"/>
    <property type="match status" value="1"/>
</dbReference>
<keyword evidence="5" id="KW-1185">Reference proteome</keyword>
<dbReference type="Pfam" id="PF00756">
    <property type="entry name" value="Esterase"/>
    <property type="match status" value="1"/>
</dbReference>
<feature type="domain" description="SMP-30/Gluconolactonase/LRE-like region" evidence="3">
    <location>
        <begin position="326"/>
        <end position="567"/>
    </location>
</feature>
<accession>B4CV43</accession>
<dbReference type="EMBL" id="ABVL01000001">
    <property type="protein sequence ID" value="EDY22431.1"/>
    <property type="molecule type" value="Genomic_DNA"/>
</dbReference>
<dbReference type="STRING" id="497964.CfE428DRAFT_0556"/>